<feature type="transmembrane region" description="Helical" evidence="1">
    <location>
        <begin position="6"/>
        <end position="27"/>
    </location>
</feature>
<accession>A0A9D1CL79</accession>
<organism evidence="2 3">
    <name type="scientific">Candidatus Faecousia excrementigallinarum</name>
    <dbReference type="NCBI Taxonomy" id="2840806"/>
    <lineage>
        <taxon>Bacteria</taxon>
        <taxon>Bacillati</taxon>
        <taxon>Bacillota</taxon>
        <taxon>Clostridia</taxon>
        <taxon>Eubacteriales</taxon>
        <taxon>Oscillospiraceae</taxon>
        <taxon>Faecousia</taxon>
    </lineage>
</organism>
<reference evidence="2" key="1">
    <citation type="submission" date="2020-10" db="EMBL/GenBank/DDBJ databases">
        <authorList>
            <person name="Gilroy R."/>
        </authorList>
    </citation>
    <scope>NUCLEOTIDE SEQUENCE</scope>
    <source>
        <strain evidence="2">13361</strain>
    </source>
</reference>
<protein>
    <submittedName>
        <fullName evidence="2">Uncharacterized protein</fullName>
    </submittedName>
</protein>
<proteinExistence type="predicted"/>
<reference evidence="2" key="2">
    <citation type="journal article" date="2021" name="PeerJ">
        <title>Extensive microbial diversity within the chicken gut microbiome revealed by metagenomics and culture.</title>
        <authorList>
            <person name="Gilroy R."/>
            <person name="Ravi A."/>
            <person name="Getino M."/>
            <person name="Pursley I."/>
            <person name="Horton D.L."/>
            <person name="Alikhan N.F."/>
            <person name="Baker D."/>
            <person name="Gharbi K."/>
            <person name="Hall N."/>
            <person name="Watson M."/>
            <person name="Adriaenssens E.M."/>
            <person name="Foster-Nyarko E."/>
            <person name="Jarju S."/>
            <person name="Secka A."/>
            <person name="Antonio M."/>
            <person name="Oren A."/>
            <person name="Chaudhuri R.R."/>
            <person name="La Ragione R."/>
            <person name="Hildebrand F."/>
            <person name="Pallen M.J."/>
        </authorList>
    </citation>
    <scope>NUCLEOTIDE SEQUENCE</scope>
    <source>
        <strain evidence="2">13361</strain>
    </source>
</reference>
<comment type="caution">
    <text evidence="2">The sequence shown here is derived from an EMBL/GenBank/DDBJ whole genome shotgun (WGS) entry which is preliminary data.</text>
</comment>
<dbReference type="EMBL" id="DVFK01000043">
    <property type="protein sequence ID" value="HIQ67476.1"/>
    <property type="molecule type" value="Genomic_DNA"/>
</dbReference>
<evidence type="ECO:0000313" key="2">
    <source>
        <dbReference type="EMBL" id="HIQ67476.1"/>
    </source>
</evidence>
<keyword evidence="1" id="KW-1133">Transmembrane helix</keyword>
<evidence type="ECO:0000313" key="3">
    <source>
        <dbReference type="Proteomes" id="UP000886796"/>
    </source>
</evidence>
<sequence>MGLTILIGTLAAFGAFFVGFALMGWLLGSSRGFRLIYFPAADPAAGLFRYRMLRGLGLLTCPLVVTGVTLSPEEKAWLVKKFPGIRFCSPEELSEMLRQEADSL</sequence>
<dbReference type="AlphaFoldDB" id="A0A9D1CL79"/>
<evidence type="ECO:0000256" key="1">
    <source>
        <dbReference type="SAM" id="Phobius"/>
    </source>
</evidence>
<gene>
    <name evidence="2" type="ORF">IAB74_03075</name>
</gene>
<dbReference type="Proteomes" id="UP000886796">
    <property type="component" value="Unassembled WGS sequence"/>
</dbReference>
<keyword evidence="1" id="KW-0472">Membrane</keyword>
<keyword evidence="1" id="KW-0812">Transmembrane</keyword>
<name>A0A9D1CL79_9FIRM</name>